<evidence type="ECO:0000313" key="1">
    <source>
        <dbReference type="EMBL" id="SFM31097.1"/>
    </source>
</evidence>
<accession>A0A1I4PTK2</accession>
<sequence length="77" mass="9163">MPFIKSVLLEEYNRFITRKADYEEKLLCGNITDERYQKIVKSLTNITEDMVFIEKSFRGNGLDIQIELVLFIEQSRK</sequence>
<dbReference type="STRING" id="1123291.SAMN04490355_107227"/>
<dbReference type="AlphaFoldDB" id="A0A1I4PTK2"/>
<proteinExistence type="predicted"/>
<reference evidence="2" key="1">
    <citation type="submission" date="2016-10" db="EMBL/GenBank/DDBJ databases">
        <authorList>
            <person name="Varghese N."/>
            <person name="Submissions S."/>
        </authorList>
    </citation>
    <scope>NUCLEOTIDE SEQUENCE [LARGE SCALE GENOMIC DNA]</scope>
    <source>
        <strain evidence="2">DSM 13327</strain>
    </source>
</reference>
<name>A0A1I4PTK2_9FIRM</name>
<organism evidence="1 2">
    <name type="scientific">Pelosinus propionicus DSM 13327</name>
    <dbReference type="NCBI Taxonomy" id="1123291"/>
    <lineage>
        <taxon>Bacteria</taxon>
        <taxon>Bacillati</taxon>
        <taxon>Bacillota</taxon>
        <taxon>Negativicutes</taxon>
        <taxon>Selenomonadales</taxon>
        <taxon>Sporomusaceae</taxon>
        <taxon>Pelosinus</taxon>
    </lineage>
</organism>
<gene>
    <name evidence="1" type="ORF">SAMN04490355_107227</name>
</gene>
<dbReference type="EMBL" id="FOTS01000072">
    <property type="protein sequence ID" value="SFM31097.1"/>
    <property type="molecule type" value="Genomic_DNA"/>
</dbReference>
<keyword evidence="2" id="KW-1185">Reference proteome</keyword>
<protein>
    <submittedName>
        <fullName evidence="1">Uncharacterized protein</fullName>
    </submittedName>
</protein>
<dbReference type="Proteomes" id="UP000199520">
    <property type="component" value="Unassembled WGS sequence"/>
</dbReference>
<evidence type="ECO:0000313" key="2">
    <source>
        <dbReference type="Proteomes" id="UP000199520"/>
    </source>
</evidence>
<dbReference type="RefSeq" id="WP_090943888.1">
    <property type="nucleotide sequence ID" value="NZ_FOTS01000072.1"/>
</dbReference>